<feature type="domain" description="Cytochrome c" evidence="5">
    <location>
        <begin position="477"/>
        <end position="638"/>
    </location>
</feature>
<dbReference type="InterPro" id="IPR009056">
    <property type="entry name" value="Cyt_c-like_dom"/>
</dbReference>
<sequence>MAKRRFLWWTAGAVVVVAGVAVAATLLTGGGGGGPKPGQVKDEAMLAGRDLKSFPAADEDYFANMDGGYKGVKLSADEVKGRNNWIVWTGGNDRLWDGLTNSSFGSFDLLKTISSYPGLKATRDNRWDYLGLVNEPCFSKPTGPDPEHFGLWLDVRDSKCAADPFANADKYKGVAIGGRGKTVDPKTGKTLPVGSFYGEPTGIVGLRLFPNPAFDEKAAKEWDAERYYNDPSYYNRKDLVRPYRVGMGCGFCHVGPDPTNSPADPNNPKWENLSSVVGAQFFWIDRIFSWDANQKNFIFQLVHTAKPGTLDTSLVSTDYINNPRTMNAVYQTKERVELGLRLGKEKLAGGGLDNKQFKDFPGYEAFDSTFKAPDTVWTPHVLKDGADSVGVLGALNRVYINIGLFSEEWLLHFNPLLGGKSVSPIRIEDGRKNSVYWQATEQQTPFVAQFFLNDSIGAPHKLKDVPEGKQFLSTDEAQLARGKTVFAENCAACHSSKQPDFPAGVDPRDSVGPDYMKRWNAYWGYVQTPAYKKAMTEIALRPDFLDGNYLSTEMRVPVTLLETNACSPLATNGIAGNIWDNFTSQSYKDLPSVGTIKIKDPFTGEQMDYAMPAGGRGYTRPANLASLWSTAPYLLNNSVGNEMGAYSPNPTVEYRVNAFEAGIRQMLWPETRKKDEFLGNKGVGEIYRTDATSYLEVPAGYLPNGLAKLIGPLERYLPWLFGDGGVKIGPIPKGTPVNILSNLELRLDEANKIQNLEQDAKLVSLLLKIKSDLKALGANASDADAIKVFANLKGPLLSLSKCADFEVNRGHYFGSDLVPSIGGVPAPDGLGNADKEALIAFLKTL</sequence>
<dbReference type="AlphaFoldDB" id="A0A4S3ZV68"/>
<keyword evidence="7" id="KW-1185">Reference proteome</keyword>
<evidence type="ECO:0000256" key="3">
    <source>
        <dbReference type="ARBA" id="ARBA00023004"/>
    </source>
</evidence>
<evidence type="ECO:0000313" key="7">
    <source>
        <dbReference type="Proteomes" id="UP000310754"/>
    </source>
</evidence>
<dbReference type="PROSITE" id="PS51007">
    <property type="entry name" value="CYTC"/>
    <property type="match status" value="1"/>
</dbReference>
<dbReference type="GO" id="GO:0009055">
    <property type="term" value="F:electron transfer activity"/>
    <property type="evidence" value="ECO:0007669"/>
    <property type="project" value="InterPro"/>
</dbReference>
<proteinExistence type="predicted"/>
<comment type="caution">
    <text evidence="6">The sequence shown here is derived from an EMBL/GenBank/DDBJ whole genome shotgun (WGS) entry which is preliminary data.</text>
</comment>
<dbReference type="SUPFAM" id="SSF46626">
    <property type="entry name" value="Cytochrome c"/>
    <property type="match status" value="2"/>
</dbReference>
<keyword evidence="2 4" id="KW-0479">Metal-binding</keyword>
<dbReference type="InterPro" id="IPR036909">
    <property type="entry name" value="Cyt_c-like_dom_sf"/>
</dbReference>
<dbReference type="EMBL" id="SSOA01000005">
    <property type="protein sequence ID" value="THF49647.1"/>
    <property type="molecule type" value="Genomic_DNA"/>
</dbReference>
<dbReference type="GO" id="GO:0020037">
    <property type="term" value="F:heme binding"/>
    <property type="evidence" value="ECO:0007669"/>
    <property type="project" value="InterPro"/>
</dbReference>
<dbReference type="Gene3D" id="1.10.760.10">
    <property type="entry name" value="Cytochrome c-like domain"/>
    <property type="match status" value="1"/>
</dbReference>
<evidence type="ECO:0000256" key="2">
    <source>
        <dbReference type="ARBA" id="ARBA00022723"/>
    </source>
</evidence>
<organism evidence="6 7">
    <name type="scientific">Allorhizobium terrae</name>
    <dbReference type="NCBI Taxonomy" id="1848972"/>
    <lineage>
        <taxon>Bacteria</taxon>
        <taxon>Pseudomonadati</taxon>
        <taxon>Pseudomonadota</taxon>
        <taxon>Alphaproteobacteria</taxon>
        <taxon>Hyphomicrobiales</taxon>
        <taxon>Rhizobiaceae</taxon>
        <taxon>Rhizobium/Agrobacterium group</taxon>
        <taxon>Allorhizobium</taxon>
    </lineage>
</organism>
<keyword evidence="1 4" id="KW-0349">Heme</keyword>
<name>A0A4S3ZV68_9HYPH</name>
<evidence type="ECO:0000259" key="5">
    <source>
        <dbReference type="PROSITE" id="PS51007"/>
    </source>
</evidence>
<dbReference type="GO" id="GO:0046872">
    <property type="term" value="F:metal ion binding"/>
    <property type="evidence" value="ECO:0007669"/>
    <property type="project" value="UniProtKB-KW"/>
</dbReference>
<dbReference type="Proteomes" id="UP000310754">
    <property type="component" value="Unassembled WGS sequence"/>
</dbReference>
<evidence type="ECO:0000256" key="4">
    <source>
        <dbReference type="PROSITE-ProRule" id="PRU00433"/>
    </source>
</evidence>
<keyword evidence="3 4" id="KW-0408">Iron</keyword>
<protein>
    <submittedName>
        <fullName evidence="6">C-type cytochrome</fullName>
    </submittedName>
</protein>
<evidence type="ECO:0000313" key="6">
    <source>
        <dbReference type="EMBL" id="THF49647.1"/>
    </source>
</evidence>
<reference evidence="6 7" key="1">
    <citation type="submission" date="2019-04" db="EMBL/GenBank/DDBJ databases">
        <title>Rhizobium terrae sp. nov., isolated from a paddy soil.</title>
        <authorList>
            <person name="Lin S.-Y."/>
            <person name="Hameed A."/>
            <person name="Huang H.-I."/>
            <person name="Young C.-C."/>
        </authorList>
    </citation>
    <scope>NUCLEOTIDE SEQUENCE [LARGE SCALE GENOMIC DNA]</scope>
    <source>
        <strain evidence="6 7">CC-HIH110</strain>
    </source>
</reference>
<evidence type="ECO:0000256" key="1">
    <source>
        <dbReference type="ARBA" id="ARBA00022617"/>
    </source>
</evidence>
<accession>A0A4S3ZV68</accession>
<dbReference type="RefSeq" id="WP_190236101.1">
    <property type="nucleotide sequence ID" value="NZ_SSOA01000005.1"/>
</dbReference>
<gene>
    <name evidence="6" type="ORF">E6C51_11910</name>
</gene>